<feature type="transmembrane region" description="Helical" evidence="8">
    <location>
        <begin position="280"/>
        <end position="300"/>
    </location>
</feature>
<dbReference type="Proteomes" id="UP000251075">
    <property type="component" value="Unassembled WGS sequence"/>
</dbReference>
<evidence type="ECO:0000256" key="6">
    <source>
        <dbReference type="ARBA" id="ARBA00022989"/>
    </source>
</evidence>
<evidence type="ECO:0000256" key="2">
    <source>
        <dbReference type="ARBA" id="ARBA00022475"/>
    </source>
</evidence>
<accession>A0A364P0A1</accession>
<comment type="caution">
    <text evidence="10">The sequence shown here is derived from an EMBL/GenBank/DDBJ whole genome shotgun (WGS) entry which is preliminary data.</text>
</comment>
<dbReference type="PANTHER" id="PTHR33908">
    <property type="entry name" value="MANNOSYLTRANSFERASE YKCB-RELATED"/>
    <property type="match status" value="1"/>
</dbReference>
<feature type="transmembrane region" description="Helical" evidence="8">
    <location>
        <begin position="148"/>
        <end position="181"/>
    </location>
</feature>
<feature type="transmembrane region" description="Helical" evidence="8">
    <location>
        <begin position="193"/>
        <end position="212"/>
    </location>
</feature>
<dbReference type="InterPro" id="IPR038731">
    <property type="entry name" value="RgtA/B/C-like"/>
</dbReference>
<feature type="transmembrane region" description="Helical" evidence="8">
    <location>
        <begin position="7"/>
        <end position="26"/>
    </location>
</feature>
<organism evidence="10 11">
    <name type="scientific">Paramagnetospirillum kuznetsovii</name>
    <dbReference type="NCBI Taxonomy" id="2053833"/>
    <lineage>
        <taxon>Bacteria</taxon>
        <taxon>Pseudomonadati</taxon>
        <taxon>Pseudomonadota</taxon>
        <taxon>Alphaproteobacteria</taxon>
        <taxon>Rhodospirillales</taxon>
        <taxon>Magnetospirillaceae</taxon>
        <taxon>Paramagnetospirillum</taxon>
    </lineage>
</organism>
<keyword evidence="2" id="KW-1003">Cell membrane</keyword>
<evidence type="ECO:0000256" key="3">
    <source>
        <dbReference type="ARBA" id="ARBA00022676"/>
    </source>
</evidence>
<dbReference type="PANTHER" id="PTHR33908:SF9">
    <property type="entry name" value="BLL5595 PROTEIN"/>
    <property type="match status" value="1"/>
</dbReference>
<feature type="transmembrane region" description="Helical" evidence="8">
    <location>
        <begin position="100"/>
        <end position="118"/>
    </location>
</feature>
<evidence type="ECO:0000256" key="5">
    <source>
        <dbReference type="ARBA" id="ARBA00022692"/>
    </source>
</evidence>
<evidence type="ECO:0000259" key="9">
    <source>
        <dbReference type="Pfam" id="PF13231"/>
    </source>
</evidence>
<dbReference type="Pfam" id="PF13231">
    <property type="entry name" value="PMT_2"/>
    <property type="match status" value="1"/>
</dbReference>
<dbReference type="GO" id="GO:0009103">
    <property type="term" value="P:lipopolysaccharide biosynthetic process"/>
    <property type="evidence" value="ECO:0007669"/>
    <property type="project" value="UniProtKB-ARBA"/>
</dbReference>
<dbReference type="GO" id="GO:0005886">
    <property type="term" value="C:plasma membrane"/>
    <property type="evidence" value="ECO:0007669"/>
    <property type="project" value="UniProtKB-SubCell"/>
</dbReference>
<evidence type="ECO:0000256" key="4">
    <source>
        <dbReference type="ARBA" id="ARBA00022679"/>
    </source>
</evidence>
<evidence type="ECO:0000313" key="11">
    <source>
        <dbReference type="Proteomes" id="UP000251075"/>
    </source>
</evidence>
<dbReference type="GO" id="GO:0016763">
    <property type="term" value="F:pentosyltransferase activity"/>
    <property type="evidence" value="ECO:0007669"/>
    <property type="project" value="TreeGrafter"/>
</dbReference>
<evidence type="ECO:0000256" key="8">
    <source>
        <dbReference type="SAM" id="Phobius"/>
    </source>
</evidence>
<keyword evidence="11" id="KW-1185">Reference proteome</keyword>
<dbReference type="AlphaFoldDB" id="A0A364P0A1"/>
<sequence length="515" mass="56945">MLQRKAVYALVFVVYGLTWTLLPSAANTSLGRDTIQIIYWGQEWQAGYFKHPPLIAWLTEIVIFLFGRHDVAIYALSASIMLASFAAIHHLARRYVCPDAALISVVALPAFGFYSFIVPHFDHNIILMLPWCLTILFGYLAVEERRAWAWPLLGLSIGIGILSKYTILILPFLFLIHVVWTPRHRALLLMPRAWLAVGLCFLVAAPHIYWVVANDLAPLRYFRDGAGLADAASSFFSRHILNPLDALSGMVGMSVSAMIVMLGALGLPKLRRRAMSSQDGFLLLATFGPVGLVLLLSAVTGGEMRLEWATTFFLTLPLVLMRWVYSAPGHMQVGRFLAWSSGLAVAMATTYLLIFIGVTPVVEESKWARFPAKLLAAKVTDAWAQVCDGPVPVLVGDSWLAGTAAYKSADRPRVYTEADPYMAPWLSDAKVRASGAVIVWDMDLSGRYRDIDHQDPPKAGEPMDWFPGIAAMEQRFGPITTLPEVVLGYHGPVFQDPVRLGLAVIPPEKGCHSKR</sequence>
<feature type="transmembrane region" description="Helical" evidence="8">
    <location>
        <begin position="46"/>
        <end position="66"/>
    </location>
</feature>
<proteinExistence type="predicted"/>
<keyword evidence="3" id="KW-0328">Glycosyltransferase</keyword>
<comment type="subcellular location">
    <subcellularLocation>
        <location evidence="1">Cell membrane</location>
        <topology evidence="1">Multi-pass membrane protein</topology>
    </subcellularLocation>
</comment>
<gene>
    <name evidence="10" type="ORF">CU669_08050</name>
</gene>
<dbReference type="EMBL" id="PGTO01000004">
    <property type="protein sequence ID" value="RAU22733.1"/>
    <property type="molecule type" value="Genomic_DNA"/>
</dbReference>
<dbReference type="OrthoDB" id="7671407at2"/>
<reference evidence="10 11" key="1">
    <citation type="submission" date="2017-11" db="EMBL/GenBank/DDBJ databases">
        <title>Draft genome sequence of magnetotactic bacterium Magnetospirillum kuznetsovii LBB-42.</title>
        <authorList>
            <person name="Grouzdev D.S."/>
            <person name="Rysina M.S."/>
            <person name="Baslerov R.V."/>
            <person name="Koziaeva V."/>
        </authorList>
    </citation>
    <scope>NUCLEOTIDE SEQUENCE [LARGE SCALE GENOMIC DNA]</scope>
    <source>
        <strain evidence="10 11">LBB-42</strain>
    </source>
</reference>
<keyword evidence="5 8" id="KW-0812">Transmembrane</keyword>
<feature type="domain" description="Glycosyltransferase RgtA/B/C/D-like" evidence="9">
    <location>
        <begin position="50"/>
        <end position="210"/>
    </location>
</feature>
<keyword evidence="6 8" id="KW-1133">Transmembrane helix</keyword>
<keyword evidence="7 8" id="KW-0472">Membrane</keyword>
<evidence type="ECO:0000256" key="1">
    <source>
        <dbReference type="ARBA" id="ARBA00004651"/>
    </source>
</evidence>
<feature type="transmembrane region" description="Helical" evidence="8">
    <location>
        <begin position="246"/>
        <end position="268"/>
    </location>
</feature>
<feature type="transmembrane region" description="Helical" evidence="8">
    <location>
        <begin position="125"/>
        <end position="142"/>
    </location>
</feature>
<name>A0A364P0A1_9PROT</name>
<evidence type="ECO:0000256" key="7">
    <source>
        <dbReference type="ARBA" id="ARBA00023136"/>
    </source>
</evidence>
<dbReference type="InterPro" id="IPR050297">
    <property type="entry name" value="LipidA_mod_glycosyltrf_83"/>
</dbReference>
<feature type="transmembrane region" description="Helical" evidence="8">
    <location>
        <begin position="337"/>
        <end position="358"/>
    </location>
</feature>
<keyword evidence="4 10" id="KW-0808">Transferase</keyword>
<feature type="transmembrane region" description="Helical" evidence="8">
    <location>
        <begin position="306"/>
        <end position="325"/>
    </location>
</feature>
<feature type="transmembrane region" description="Helical" evidence="8">
    <location>
        <begin position="71"/>
        <end position="88"/>
    </location>
</feature>
<protein>
    <submittedName>
        <fullName evidence="10">Glycosyltransferase</fullName>
    </submittedName>
</protein>
<evidence type="ECO:0000313" key="10">
    <source>
        <dbReference type="EMBL" id="RAU22733.1"/>
    </source>
</evidence>